<evidence type="ECO:0000313" key="2">
    <source>
        <dbReference type="EMBL" id="GBG43581.1"/>
    </source>
</evidence>
<dbReference type="AlphaFoldDB" id="A0A388JK24"/>
<name>A0A388JK24_CHABU</name>
<evidence type="ECO:0000313" key="3">
    <source>
        <dbReference type="Proteomes" id="UP000265515"/>
    </source>
</evidence>
<gene>
    <name evidence="2" type="ORF">CBR_g88663</name>
</gene>
<reference evidence="2 3" key="1">
    <citation type="journal article" date="2018" name="Cell">
        <title>The Chara Genome: Secondary Complexity and Implications for Plant Terrestrialization.</title>
        <authorList>
            <person name="Nishiyama T."/>
            <person name="Sakayama H."/>
            <person name="Vries J.D."/>
            <person name="Buschmann H."/>
            <person name="Saint-Marcoux D."/>
            <person name="Ullrich K.K."/>
            <person name="Haas F.B."/>
            <person name="Vanderstraeten L."/>
            <person name="Becker D."/>
            <person name="Lang D."/>
            <person name="Vosolsobe S."/>
            <person name="Rombauts S."/>
            <person name="Wilhelmsson P.K.I."/>
            <person name="Janitza P."/>
            <person name="Kern R."/>
            <person name="Heyl A."/>
            <person name="Rumpler F."/>
            <person name="Villalobos L.I.A.C."/>
            <person name="Clay J.M."/>
            <person name="Skokan R."/>
            <person name="Toyoda A."/>
            <person name="Suzuki Y."/>
            <person name="Kagoshima H."/>
            <person name="Schijlen E."/>
            <person name="Tajeshwar N."/>
            <person name="Catarino B."/>
            <person name="Hetherington A.J."/>
            <person name="Saltykova A."/>
            <person name="Bonnot C."/>
            <person name="Breuninger H."/>
            <person name="Symeonidi A."/>
            <person name="Radhakrishnan G.V."/>
            <person name="Van Nieuwerburgh F."/>
            <person name="Deforce D."/>
            <person name="Chang C."/>
            <person name="Karol K.G."/>
            <person name="Hedrich R."/>
            <person name="Ulvskov P."/>
            <person name="Glockner G."/>
            <person name="Delwiche C.F."/>
            <person name="Petrasek J."/>
            <person name="Van de Peer Y."/>
            <person name="Friml J."/>
            <person name="Beilby M."/>
            <person name="Dolan L."/>
            <person name="Kohara Y."/>
            <person name="Sugano S."/>
            <person name="Fujiyama A."/>
            <person name="Delaux P.-M."/>
            <person name="Quint M."/>
            <person name="TheiBen G."/>
            <person name="Hagemann M."/>
            <person name="Harholt J."/>
            <person name="Dunand C."/>
            <person name="Zachgo S."/>
            <person name="Langdale J."/>
            <person name="Maumus F."/>
            <person name="Straeten D.V.D."/>
            <person name="Gould S.B."/>
            <person name="Rensing S.A."/>
        </authorList>
    </citation>
    <scope>NUCLEOTIDE SEQUENCE [LARGE SCALE GENOMIC DNA]</scope>
    <source>
        <strain evidence="2 3">S276</strain>
    </source>
</reference>
<accession>A0A388JK24</accession>
<organism evidence="2 3">
    <name type="scientific">Chara braunii</name>
    <name type="common">Braun's stonewort</name>
    <dbReference type="NCBI Taxonomy" id="69332"/>
    <lineage>
        <taxon>Eukaryota</taxon>
        <taxon>Viridiplantae</taxon>
        <taxon>Streptophyta</taxon>
        <taxon>Charophyceae</taxon>
        <taxon>Charales</taxon>
        <taxon>Characeae</taxon>
        <taxon>Chara</taxon>
    </lineage>
</organism>
<protein>
    <submittedName>
        <fullName evidence="2">Uncharacterized protein</fullName>
    </submittedName>
</protein>
<feature type="coiled-coil region" evidence="1">
    <location>
        <begin position="13"/>
        <end position="40"/>
    </location>
</feature>
<dbReference type="EMBL" id="BFEA01009535">
    <property type="protein sequence ID" value="GBG43581.1"/>
    <property type="molecule type" value="Genomic_DNA"/>
</dbReference>
<sequence>VNAETREARQRVAALKQKRLEQADKKREKLKAMLLKTQTLKQRQKHVKEKEEVSTK</sequence>
<evidence type="ECO:0000256" key="1">
    <source>
        <dbReference type="SAM" id="Coils"/>
    </source>
</evidence>
<proteinExistence type="predicted"/>
<keyword evidence="1" id="KW-0175">Coiled coil</keyword>
<comment type="caution">
    <text evidence="2">The sequence shown here is derived from an EMBL/GenBank/DDBJ whole genome shotgun (WGS) entry which is preliminary data.</text>
</comment>
<dbReference type="Gramene" id="GBG43581">
    <property type="protein sequence ID" value="GBG43581"/>
    <property type="gene ID" value="CBR_g88663"/>
</dbReference>
<dbReference type="Proteomes" id="UP000265515">
    <property type="component" value="Unassembled WGS sequence"/>
</dbReference>
<keyword evidence="3" id="KW-1185">Reference proteome</keyword>
<feature type="non-terminal residue" evidence="2">
    <location>
        <position position="1"/>
    </location>
</feature>